<gene>
    <name evidence="1" type="ORF">SAMN04487772_11551</name>
</gene>
<name>A0A1I0DNQ9_9FIRM</name>
<organism evidence="1 2">
    <name type="scientific">[Clostridium] polysaccharolyticum</name>
    <dbReference type="NCBI Taxonomy" id="29364"/>
    <lineage>
        <taxon>Bacteria</taxon>
        <taxon>Bacillati</taxon>
        <taxon>Bacillota</taxon>
        <taxon>Clostridia</taxon>
        <taxon>Lachnospirales</taxon>
        <taxon>Lachnospiraceae</taxon>
    </lineage>
</organism>
<sequence>MKCNSNCNSNCCCNQNCGGQNRGQNCGGFQQGGMNGYAQKCSAMMNQCNVFAAYTTDPIAGTAATVALPLTFSNILYDYGSAIQATTGTNRIFITQPGLYQVSYYITATDTAGAATVTASLIRGTTTFATDEDTIAAADGSVILSNTAIFYVACQELPLALQLSVTSTTATTSYTFFITVNRICSCNGDYNAFSGTTPNLNPFFIGCNSECSQGFDGPCHAISQGNGCNGGFTGCSNNGGQCGGNNGCNCW</sequence>
<dbReference type="InterPro" id="IPR008983">
    <property type="entry name" value="Tumour_necrosis_fac-like_dom"/>
</dbReference>
<dbReference type="AlphaFoldDB" id="A0A1I0DNQ9"/>
<dbReference type="Proteomes" id="UP000199800">
    <property type="component" value="Unassembled WGS sequence"/>
</dbReference>
<dbReference type="EMBL" id="FOHN01000015">
    <property type="protein sequence ID" value="SET33342.1"/>
    <property type="molecule type" value="Genomic_DNA"/>
</dbReference>
<evidence type="ECO:0000313" key="1">
    <source>
        <dbReference type="EMBL" id="SET33342.1"/>
    </source>
</evidence>
<protein>
    <submittedName>
        <fullName evidence="1">Uncharacterized protein</fullName>
    </submittedName>
</protein>
<keyword evidence="2" id="KW-1185">Reference proteome</keyword>
<dbReference type="Gene3D" id="2.60.120.40">
    <property type="match status" value="1"/>
</dbReference>
<evidence type="ECO:0000313" key="2">
    <source>
        <dbReference type="Proteomes" id="UP000199800"/>
    </source>
</evidence>
<reference evidence="1 2" key="1">
    <citation type="submission" date="2016-10" db="EMBL/GenBank/DDBJ databases">
        <authorList>
            <person name="de Groot N.N."/>
        </authorList>
    </citation>
    <scope>NUCLEOTIDE SEQUENCE [LARGE SCALE GENOMIC DNA]</scope>
    <source>
        <strain evidence="1 2">DSM 1801</strain>
    </source>
</reference>
<proteinExistence type="predicted"/>
<accession>A0A1I0DNQ9</accession>
<dbReference type="RefSeq" id="WP_092478172.1">
    <property type="nucleotide sequence ID" value="NZ_FOHN01000015.1"/>
</dbReference>